<accession>A0AAN8Q3B2</accession>
<dbReference type="EMBL" id="JAWJWE010000005">
    <property type="protein sequence ID" value="KAK6634345.1"/>
    <property type="molecule type" value="Genomic_DNA"/>
</dbReference>
<comment type="caution">
    <text evidence="2">The sequence shown here is derived from an EMBL/GenBank/DDBJ whole genome shotgun (WGS) entry which is preliminary data.</text>
</comment>
<proteinExistence type="predicted"/>
<protein>
    <submittedName>
        <fullName evidence="2">Uncharacterized protein</fullName>
    </submittedName>
</protein>
<feature type="region of interest" description="Disordered" evidence="1">
    <location>
        <begin position="80"/>
        <end position="171"/>
    </location>
</feature>
<sequence length="171" mass="19221">MTFDRRRPAVRRKFNLRLGTAPGEGEGGGRGDEARHGKHENVNPTGKQPPDPREKKAKMIQLPVLIARYPSKNRSNFLSIVTEGRQGNGGGVGGGWEKGKRSTWEENNRQLPGDEDDKSSHNRTRGPDRKDKISDAVPFHNRWLRKLKTHEKKKHGESAESAKVRGTRNDS</sequence>
<feature type="compositionally biased region" description="Basic residues" evidence="1">
    <location>
        <begin position="142"/>
        <end position="153"/>
    </location>
</feature>
<feature type="compositionally biased region" description="Basic and acidic residues" evidence="1">
    <location>
        <begin position="97"/>
        <end position="108"/>
    </location>
</feature>
<feature type="compositionally biased region" description="Basic and acidic residues" evidence="1">
    <location>
        <begin position="27"/>
        <end position="41"/>
    </location>
</feature>
<reference evidence="2 3" key="1">
    <citation type="submission" date="2023-10" db="EMBL/GenBank/DDBJ databases">
        <title>Genomes of two closely related lineages of the louse Polyplax serrata with different host specificities.</title>
        <authorList>
            <person name="Martinu J."/>
            <person name="Tarabai H."/>
            <person name="Stefka J."/>
            <person name="Hypsa V."/>
        </authorList>
    </citation>
    <scope>NUCLEOTIDE SEQUENCE [LARGE SCALE GENOMIC DNA]</scope>
    <source>
        <strain evidence="2">HR10_N</strain>
    </source>
</reference>
<gene>
    <name evidence="2" type="ORF">RUM43_011745</name>
</gene>
<feature type="compositionally biased region" description="Basic and acidic residues" evidence="1">
    <location>
        <begin position="125"/>
        <end position="134"/>
    </location>
</feature>
<organism evidence="2 3">
    <name type="scientific">Polyplax serrata</name>
    <name type="common">Common mouse louse</name>
    <dbReference type="NCBI Taxonomy" id="468196"/>
    <lineage>
        <taxon>Eukaryota</taxon>
        <taxon>Metazoa</taxon>
        <taxon>Ecdysozoa</taxon>
        <taxon>Arthropoda</taxon>
        <taxon>Hexapoda</taxon>
        <taxon>Insecta</taxon>
        <taxon>Pterygota</taxon>
        <taxon>Neoptera</taxon>
        <taxon>Paraneoptera</taxon>
        <taxon>Psocodea</taxon>
        <taxon>Troctomorpha</taxon>
        <taxon>Phthiraptera</taxon>
        <taxon>Anoplura</taxon>
        <taxon>Polyplacidae</taxon>
        <taxon>Polyplax</taxon>
    </lineage>
</organism>
<dbReference type="AlphaFoldDB" id="A0AAN8Q3B2"/>
<evidence type="ECO:0000256" key="1">
    <source>
        <dbReference type="SAM" id="MobiDB-lite"/>
    </source>
</evidence>
<feature type="compositionally biased region" description="Basic and acidic residues" evidence="1">
    <location>
        <begin position="154"/>
        <end position="171"/>
    </location>
</feature>
<evidence type="ECO:0000313" key="3">
    <source>
        <dbReference type="Proteomes" id="UP001372834"/>
    </source>
</evidence>
<feature type="region of interest" description="Disordered" evidence="1">
    <location>
        <begin position="1"/>
        <end position="59"/>
    </location>
</feature>
<feature type="compositionally biased region" description="Gly residues" evidence="1">
    <location>
        <begin position="86"/>
        <end position="96"/>
    </location>
</feature>
<name>A0AAN8Q3B2_POLSC</name>
<dbReference type="Proteomes" id="UP001372834">
    <property type="component" value="Unassembled WGS sequence"/>
</dbReference>
<evidence type="ECO:0000313" key="2">
    <source>
        <dbReference type="EMBL" id="KAK6634345.1"/>
    </source>
</evidence>